<evidence type="ECO:0000313" key="2">
    <source>
        <dbReference type="Proteomes" id="UP000276133"/>
    </source>
</evidence>
<proteinExistence type="predicted"/>
<sequence>MFLEGRKIQSSGLTKRSTKKVRNVIILLNLYAKSRNYSDSIKDSLEHFNHKLQLAVISSEEYINSFEFFVISKFN</sequence>
<keyword evidence="2" id="KW-1185">Reference proteome</keyword>
<comment type="caution">
    <text evidence="1">The sequence shown here is derived from an EMBL/GenBank/DDBJ whole genome shotgun (WGS) entry which is preliminary data.</text>
</comment>
<name>A0A3M7Q3H6_BRAPC</name>
<evidence type="ECO:0000313" key="1">
    <source>
        <dbReference type="EMBL" id="RNA05764.1"/>
    </source>
</evidence>
<dbReference type="EMBL" id="REGN01007611">
    <property type="protein sequence ID" value="RNA05764.1"/>
    <property type="molecule type" value="Genomic_DNA"/>
</dbReference>
<reference evidence="1 2" key="1">
    <citation type="journal article" date="2018" name="Sci. Rep.">
        <title>Genomic signatures of local adaptation to the degree of environmental predictability in rotifers.</title>
        <authorList>
            <person name="Franch-Gras L."/>
            <person name="Hahn C."/>
            <person name="Garcia-Roger E.M."/>
            <person name="Carmona M.J."/>
            <person name="Serra M."/>
            <person name="Gomez A."/>
        </authorList>
    </citation>
    <scope>NUCLEOTIDE SEQUENCE [LARGE SCALE GENOMIC DNA]</scope>
    <source>
        <strain evidence="1">HYR1</strain>
    </source>
</reference>
<dbReference type="AlphaFoldDB" id="A0A3M7Q3H6"/>
<protein>
    <submittedName>
        <fullName evidence="1">Uncharacterized protein</fullName>
    </submittedName>
</protein>
<accession>A0A3M7Q3H6</accession>
<dbReference type="Proteomes" id="UP000276133">
    <property type="component" value="Unassembled WGS sequence"/>
</dbReference>
<organism evidence="1 2">
    <name type="scientific">Brachionus plicatilis</name>
    <name type="common">Marine rotifer</name>
    <name type="synonym">Brachionus muelleri</name>
    <dbReference type="NCBI Taxonomy" id="10195"/>
    <lineage>
        <taxon>Eukaryota</taxon>
        <taxon>Metazoa</taxon>
        <taxon>Spiralia</taxon>
        <taxon>Gnathifera</taxon>
        <taxon>Rotifera</taxon>
        <taxon>Eurotatoria</taxon>
        <taxon>Monogononta</taxon>
        <taxon>Pseudotrocha</taxon>
        <taxon>Ploima</taxon>
        <taxon>Brachionidae</taxon>
        <taxon>Brachionus</taxon>
    </lineage>
</organism>
<gene>
    <name evidence="1" type="ORF">BpHYR1_009546</name>
</gene>